<dbReference type="OrthoDB" id="1928976at2759"/>
<reference evidence="1 2" key="1">
    <citation type="journal article" date="2020" name="IScience">
        <title>Genome Sequencing of the Endangered Kingdonia uniflora (Circaeasteraceae, Ranunculales) Reveals Potential Mechanisms of Evolutionary Specialization.</title>
        <authorList>
            <person name="Sun Y."/>
            <person name="Deng T."/>
            <person name="Zhang A."/>
            <person name="Moore M.J."/>
            <person name="Landis J.B."/>
            <person name="Lin N."/>
            <person name="Zhang H."/>
            <person name="Zhang X."/>
            <person name="Huang J."/>
            <person name="Zhang X."/>
            <person name="Sun H."/>
            <person name="Wang H."/>
        </authorList>
    </citation>
    <scope>NUCLEOTIDE SEQUENCE [LARGE SCALE GENOMIC DNA]</scope>
    <source>
        <strain evidence="1">TB1705</strain>
        <tissue evidence="1">Leaf</tissue>
    </source>
</reference>
<dbReference type="Proteomes" id="UP000541444">
    <property type="component" value="Unassembled WGS sequence"/>
</dbReference>
<keyword evidence="2" id="KW-1185">Reference proteome</keyword>
<evidence type="ECO:0000313" key="2">
    <source>
        <dbReference type="Proteomes" id="UP000541444"/>
    </source>
</evidence>
<comment type="caution">
    <text evidence="1">The sequence shown here is derived from an EMBL/GenBank/DDBJ whole genome shotgun (WGS) entry which is preliminary data.</text>
</comment>
<dbReference type="PANTHER" id="PTHR45786:SF74">
    <property type="entry name" value="ATP-DEPENDENT DNA HELICASE"/>
    <property type="match status" value="1"/>
</dbReference>
<protein>
    <submittedName>
        <fullName evidence="1">Uncharacterized protein</fullName>
    </submittedName>
</protein>
<name>A0A7J7MLH9_9MAGN</name>
<accession>A0A7J7MLH9</accession>
<dbReference type="PANTHER" id="PTHR45786">
    <property type="entry name" value="DNA BINDING PROTEIN-LIKE"/>
    <property type="match status" value="1"/>
</dbReference>
<gene>
    <name evidence="1" type="ORF">GIB67_007134</name>
</gene>
<proteinExistence type="predicted"/>
<dbReference type="EMBL" id="JACGCM010001406">
    <property type="protein sequence ID" value="KAF6155697.1"/>
    <property type="molecule type" value="Genomic_DNA"/>
</dbReference>
<dbReference type="AlphaFoldDB" id="A0A7J7MLH9"/>
<sequence length="101" mass="11649">MNDQVINGRGSLPFTIHGELRHRIGLVLPDPNEHAKYAQIYMYDSSAALNECTEQNPQLRIDILDIIQENLLEHNPFARIYHQAYKVLKEASMVTDQDMNI</sequence>
<organism evidence="1 2">
    <name type="scientific">Kingdonia uniflora</name>
    <dbReference type="NCBI Taxonomy" id="39325"/>
    <lineage>
        <taxon>Eukaryota</taxon>
        <taxon>Viridiplantae</taxon>
        <taxon>Streptophyta</taxon>
        <taxon>Embryophyta</taxon>
        <taxon>Tracheophyta</taxon>
        <taxon>Spermatophyta</taxon>
        <taxon>Magnoliopsida</taxon>
        <taxon>Ranunculales</taxon>
        <taxon>Circaeasteraceae</taxon>
        <taxon>Kingdonia</taxon>
    </lineage>
</organism>
<evidence type="ECO:0000313" key="1">
    <source>
        <dbReference type="EMBL" id="KAF6155697.1"/>
    </source>
</evidence>